<evidence type="ECO:0000313" key="2">
    <source>
        <dbReference type="Proteomes" id="UP000273143"/>
    </source>
</evidence>
<evidence type="ECO:0000313" key="1">
    <source>
        <dbReference type="EMBL" id="AZS51389.1"/>
    </source>
</evidence>
<dbReference type="EMBL" id="CP029822">
    <property type="protein sequence ID" value="AZS51389.1"/>
    <property type="molecule type" value="Genomic_DNA"/>
</dbReference>
<proteinExistence type="predicted"/>
<dbReference type="PROSITE" id="PS51257">
    <property type="entry name" value="PROKAR_LIPOPROTEIN"/>
    <property type="match status" value="1"/>
</dbReference>
<dbReference type="Proteomes" id="UP000273143">
    <property type="component" value="Chromosome"/>
</dbReference>
<reference evidence="2" key="1">
    <citation type="submission" date="2018-06" db="EMBL/GenBank/DDBJ databases">
        <title>Complete genome of Pseudomonas insecticola strain QZS01.</title>
        <authorList>
            <person name="Wang J."/>
            <person name="Su Q."/>
        </authorList>
    </citation>
    <scope>NUCLEOTIDE SEQUENCE [LARGE SCALE GENOMIC DNA]</scope>
    <source>
        <strain evidence="2">QZS01</strain>
    </source>
</reference>
<accession>A0A3Q9JK14</accession>
<keyword evidence="2" id="KW-1185">Reference proteome</keyword>
<dbReference type="KEGG" id="emo:DM558_11675"/>
<name>A0A3Q9JK14_9GAMM</name>
<organism evidence="1 2">
    <name type="scientific">Entomomonas moraniae</name>
    <dbReference type="NCBI Taxonomy" id="2213226"/>
    <lineage>
        <taxon>Bacteria</taxon>
        <taxon>Pseudomonadati</taxon>
        <taxon>Pseudomonadota</taxon>
        <taxon>Gammaproteobacteria</taxon>
        <taxon>Pseudomonadales</taxon>
        <taxon>Pseudomonadaceae</taxon>
        <taxon>Entomomonas</taxon>
    </lineage>
</organism>
<protein>
    <submittedName>
        <fullName evidence="1">Uncharacterized protein</fullName>
    </submittedName>
</protein>
<sequence>MFKYFFYLFVVLSLTACKTMDDGLHSFTKAATLQNYESYRLPVEYYSFDVDSSKRQYKSSQLEMRIADNNNYVWPIVDYGQFIIAYRKVSRESFDKDIACYQQFIEWANQRGSESKAVSDMGNQFCKTDSWGENGFSYLYTKDELTGEPVLVATSELLFSVRAIAIDVENTQKLIGIMEKWRNQVGN</sequence>
<dbReference type="RefSeq" id="WP_127164147.1">
    <property type="nucleotide sequence ID" value="NZ_CP029822.1"/>
</dbReference>
<dbReference type="AlphaFoldDB" id="A0A3Q9JK14"/>
<gene>
    <name evidence="1" type="ORF">DM558_11675</name>
</gene>